<reference evidence="3 4" key="1">
    <citation type="submission" date="2020-04" db="EMBL/GenBank/DDBJ databases">
        <authorList>
            <person name="Wallbank WR R."/>
            <person name="Pardo Diaz C."/>
            <person name="Kozak K."/>
            <person name="Martin S."/>
            <person name="Jiggins C."/>
            <person name="Moest M."/>
            <person name="Warren A I."/>
            <person name="Byers J.R.P. K."/>
            <person name="Montejo-Kovacevich G."/>
            <person name="Yen C E."/>
        </authorList>
    </citation>
    <scope>NUCLEOTIDE SEQUENCE [LARGE SCALE GENOMIC DNA]</scope>
</reference>
<dbReference type="PANTHER" id="PTHR46599:SF3">
    <property type="entry name" value="PIGGYBAC TRANSPOSABLE ELEMENT-DERIVED PROTEIN 4"/>
    <property type="match status" value="1"/>
</dbReference>
<evidence type="ECO:0000313" key="3">
    <source>
        <dbReference type="EMBL" id="CAB3231982.1"/>
    </source>
</evidence>
<dbReference type="InterPro" id="IPR048365">
    <property type="entry name" value="TNP-like_RNaseH_N"/>
</dbReference>
<evidence type="ECO:0000259" key="1">
    <source>
        <dbReference type="Pfam" id="PF13843"/>
    </source>
</evidence>
<evidence type="ECO:0000313" key="4">
    <source>
        <dbReference type="Proteomes" id="UP000494256"/>
    </source>
</evidence>
<comment type="caution">
    <text evidence="3">The sequence shown here is derived from an EMBL/GenBank/DDBJ whole genome shotgun (WGS) entry which is preliminary data.</text>
</comment>
<dbReference type="AlphaFoldDB" id="A0A8S0ZHI8"/>
<gene>
    <name evidence="3" type="ORF">APLA_LOCUS5458</name>
</gene>
<dbReference type="Proteomes" id="UP000494256">
    <property type="component" value="Unassembled WGS sequence"/>
</dbReference>
<feature type="domain" description="Transposable element P transposase-like RNase H" evidence="2">
    <location>
        <begin position="21"/>
        <end position="81"/>
    </location>
</feature>
<dbReference type="EMBL" id="CADEBD010000289">
    <property type="protein sequence ID" value="CAB3231982.1"/>
    <property type="molecule type" value="Genomic_DNA"/>
</dbReference>
<protein>
    <recommendedName>
        <fullName evidence="5">PiggyBac transposable element-derived protein domain-containing protein</fullName>
    </recommendedName>
</protein>
<proteinExistence type="predicted"/>
<dbReference type="InterPro" id="IPR029526">
    <property type="entry name" value="PGBD"/>
</dbReference>
<dbReference type="PANTHER" id="PTHR46599">
    <property type="entry name" value="PIGGYBAC TRANSPOSABLE ELEMENT-DERIVED PROTEIN 4"/>
    <property type="match status" value="1"/>
</dbReference>
<accession>A0A8S0ZHI8</accession>
<dbReference type="OrthoDB" id="7741088at2759"/>
<dbReference type="Pfam" id="PF13843">
    <property type="entry name" value="DDE_Tnp_1_7"/>
    <property type="match status" value="1"/>
</dbReference>
<evidence type="ECO:0000259" key="2">
    <source>
        <dbReference type="Pfam" id="PF21787"/>
    </source>
</evidence>
<organism evidence="3 4">
    <name type="scientific">Arctia plantaginis</name>
    <name type="common">Wood tiger moth</name>
    <name type="synonym">Phalaena plantaginis</name>
    <dbReference type="NCBI Taxonomy" id="874455"/>
    <lineage>
        <taxon>Eukaryota</taxon>
        <taxon>Metazoa</taxon>
        <taxon>Ecdysozoa</taxon>
        <taxon>Arthropoda</taxon>
        <taxon>Hexapoda</taxon>
        <taxon>Insecta</taxon>
        <taxon>Pterygota</taxon>
        <taxon>Neoptera</taxon>
        <taxon>Endopterygota</taxon>
        <taxon>Lepidoptera</taxon>
        <taxon>Glossata</taxon>
        <taxon>Ditrysia</taxon>
        <taxon>Noctuoidea</taxon>
        <taxon>Erebidae</taxon>
        <taxon>Arctiinae</taxon>
        <taxon>Arctia</taxon>
    </lineage>
</organism>
<dbReference type="Pfam" id="PF21787">
    <property type="entry name" value="TNP-like_RNaseH_N"/>
    <property type="match status" value="1"/>
</dbReference>
<feature type="domain" description="PiggyBac transposable element-derived protein" evidence="1">
    <location>
        <begin position="85"/>
        <end position="221"/>
    </location>
</feature>
<name>A0A8S0ZHI8_ARCPL</name>
<evidence type="ECO:0008006" key="5">
    <source>
        <dbReference type="Google" id="ProtNLM"/>
    </source>
</evidence>
<sequence length="325" mass="37481">MYNTCLPHTNTLHDWYKSVEAKPGFTQEAIERLTEKVKNSKKSLLCSLVVDEMSIRQQKIWKRKNYEGLVDIGIANNDSNQINSKNFNSGIGLAKYLKDRQTDLCGTLRKKKTCLPDAVTKKKLKRGDVVARQMDSYVTVLKWHDKRDVLMISTCHYDGMTNVSSWRGESSKPNMVIDYNDAKKGIDVADQLCSYYSPLRKSLTWYKKITIDLLFQAVLVNTRVVFLEATGCSVSILKIQEAMIRHWLGDDVQKKQTVRLSTGNPRRRHLSEIPRRDGKIIRRRCVRRYAKKKEEGQFSKAKQVNTECLECGKGYCLACYNEVHK</sequence>